<evidence type="ECO:0000313" key="3">
    <source>
        <dbReference type="Proteomes" id="UP001501274"/>
    </source>
</evidence>
<feature type="region of interest" description="Disordered" evidence="1">
    <location>
        <begin position="113"/>
        <end position="156"/>
    </location>
</feature>
<accession>A0AAW3BUT8</accession>
<feature type="region of interest" description="Disordered" evidence="1">
    <location>
        <begin position="1481"/>
        <end position="1512"/>
    </location>
</feature>
<feature type="region of interest" description="Disordered" evidence="1">
    <location>
        <begin position="1094"/>
        <end position="1121"/>
    </location>
</feature>
<feature type="compositionally biased region" description="Polar residues" evidence="1">
    <location>
        <begin position="172"/>
        <end position="187"/>
    </location>
</feature>
<comment type="caution">
    <text evidence="2">The sequence shown here is derived from an EMBL/GenBank/DDBJ whole genome shotgun (WGS) entry which is preliminary data.</text>
</comment>
<evidence type="ECO:0000313" key="2">
    <source>
        <dbReference type="EMBL" id="KAL0525217.1"/>
    </source>
</evidence>
<feature type="region of interest" description="Disordered" evidence="1">
    <location>
        <begin position="1277"/>
        <end position="1323"/>
    </location>
</feature>
<feature type="compositionally biased region" description="Polar residues" evidence="1">
    <location>
        <begin position="1165"/>
        <end position="1181"/>
    </location>
</feature>
<feature type="region of interest" description="Disordered" evidence="1">
    <location>
        <begin position="485"/>
        <end position="517"/>
    </location>
</feature>
<organism evidence="2 3">
    <name type="scientific">Leishmania naiffi</name>
    <dbReference type="NCBI Taxonomy" id="5678"/>
    <lineage>
        <taxon>Eukaryota</taxon>
        <taxon>Discoba</taxon>
        <taxon>Euglenozoa</taxon>
        <taxon>Kinetoplastea</taxon>
        <taxon>Metakinetoplastina</taxon>
        <taxon>Trypanosomatida</taxon>
        <taxon>Trypanosomatidae</taxon>
        <taxon>Leishmaniinae</taxon>
        <taxon>Leishmania</taxon>
        <taxon>Leishmania naiffi species complex</taxon>
    </lineage>
</organism>
<feature type="region of interest" description="Disordered" evidence="1">
    <location>
        <begin position="55"/>
        <end position="76"/>
    </location>
</feature>
<feature type="compositionally biased region" description="Polar residues" evidence="1">
    <location>
        <begin position="55"/>
        <end position="70"/>
    </location>
</feature>
<feature type="region of interest" description="Disordered" evidence="1">
    <location>
        <begin position="1361"/>
        <end position="1383"/>
    </location>
</feature>
<feature type="compositionally biased region" description="Polar residues" evidence="1">
    <location>
        <begin position="857"/>
        <end position="869"/>
    </location>
</feature>
<name>A0AAW3BUT8_9TRYP</name>
<feature type="region of interest" description="Disordered" evidence="1">
    <location>
        <begin position="847"/>
        <end position="869"/>
    </location>
</feature>
<dbReference type="Proteomes" id="UP001501274">
    <property type="component" value="Unassembled WGS sequence"/>
</dbReference>
<keyword evidence="3" id="KW-1185">Reference proteome</keyword>
<dbReference type="EMBL" id="JBAMZN010000022">
    <property type="protein sequence ID" value="KAL0525217.1"/>
    <property type="molecule type" value="Genomic_DNA"/>
</dbReference>
<evidence type="ECO:0000256" key="1">
    <source>
        <dbReference type="SAM" id="MobiDB-lite"/>
    </source>
</evidence>
<feature type="compositionally biased region" description="Polar residues" evidence="1">
    <location>
        <begin position="1284"/>
        <end position="1294"/>
    </location>
</feature>
<sequence length="1644" mass="174268">MGAVPSRECTSLFSYFRGSYEVGMVPLTKYYFGKDTDTSPGPVDIDASAQIASLQRGTTASRKPQPQLSSLPLHVGSRSHIRQQLRQQLLLMRRDPAVLYANARDAENILQSLSRQGKSSNHDKSNSGSKAHTTSEETTSGSPVTPVGKAASSSAATVVQTDVDHNAHKNNCAATQEESSRTGASCSERSDSSLPLPEQDGSGAVHSCAEELLFSEYWSIMPDSNFTEADLDRFLDLVDATLFDTNDELLSADPVLPGTAAATDASSTKPFIPVPCALCLAYPEGKEREGALALEGRVINIIGYFGLMTREMQDAFKVVKRLPSEAEKQQQEQQAQEGSSTSEPLLFLNTAILTSAGNRTLERVLVLAAVMLRQQFHTIGRRHVLQTKLDQLLYEQREQKLRVDPHMVHYLQTLLALPPRAENQPFFDPLLEIPLPSIPSGIYTPTHYVNAAYNEASQHLHASSLSSCSRTALASFPGEGKFQNAALGPCADTSSGSSPNMRSLPHDQSASMGGAFSAPGASREHMLLYPQQNVSGMLGIALNVPGPGSEGACALLMDGCGGSLGANNAPTPTPPTLGPLPLSQSDEDVITLALCRRIGRRRVVIETASNNYSALKSLTENFAFLCCQILLDQSLTTMELIELPALVETPFFKPSESATTVTTTISSTVADETRASTAVPQPAADDETKPLNMERLSQPRFPPSSAVLIKLDPLHVCQATMWASSFFHCPTLLPSGGWVKYKLKDECEQLRHVLQNKDMLIAHWRKTDVDQAAHYLGKHTPRLLEHVRALQAETEEARALSAEHWMQQPLYVNQDGRKYGLYQSRYGTMLIGVRAFKAGNGSSTMAAVSTKEKRSGSTKATAESNMPTFPGDNTSLAAHAGWANTDSASLHNLDSGNGNGFAIAPHGAVPRSGGVNGCHTSRHSALSPSNDESMNFLNVSSNGHLKDRYSHGVGGSVGSGGGGGAGYSSNGPYTNYLPHAASGGNGNGAYAPVPFLQPQVYMSKNTGGHNMPPYMMVGTGGRPGEVVSYSASPPMSGYPMEMVSGYNMLPSQQHQCVNMINTIPNLSTPRPDHNNSHSCLGSSPAHGMIGWPALQPSNAQIPPPPAPSHMSGTSQGPQQQQEVIGSLSGFAYASASSPMAYNPVPPTCQAASHNTNPAVAGTFAPASSTHSPRISSEQVKSSPLRGDVTTASQSLLQSVSNNGAQLGLTTDAANNAAVIGSLVDAKTPWVNKDSEAVKSVPSSTPQGMSTSALPAAAAPFPHGCVGMNRSHVGAAGDRLAASPRNGSAMQQAARSGSDPHATKAANESETADEATTPKTGMLRSVMPWSLQGAAEWARSDDATDNATQFLLRSTELLDTDDDDAKKASVGGNSDYALSRGTTGKEEELGASHVTQLIAYRDMFVADPANQLLQSAPSKNADMSVVNMLLAAPQQSDAAMTTVVSTGQLALPTTTELPKPAPMLPAQPGGVFPMYVLQLPTHTPQQQQQQPQSQPQLPTTSPPQAPSLSPDNPLYYTMANGVPLLLQPAAVSGGIAIAYPNGQPFPHGGDGVIPYPTLCQPSPPQQPMQQQQAIPMIQHSQAMMNTPSLGGIPMAQFSAQAGTSWGNQYHFLSNSPGSLPGSFASGFTPAYNSSNLFQPDNTFSQ</sequence>
<gene>
    <name evidence="2" type="ORF">Q4I28_003429</name>
</gene>
<feature type="compositionally biased region" description="Polar residues" evidence="1">
    <location>
        <begin position="492"/>
        <end position="511"/>
    </location>
</feature>
<protein>
    <submittedName>
        <fullName evidence="2">Uncharacterized protein</fullName>
    </submittedName>
</protein>
<feature type="region of interest" description="Disordered" evidence="1">
    <location>
        <begin position="1152"/>
        <end position="1188"/>
    </location>
</feature>
<feature type="compositionally biased region" description="Polar residues" evidence="1">
    <location>
        <begin position="126"/>
        <end position="143"/>
    </location>
</feature>
<feature type="compositionally biased region" description="Polar residues" evidence="1">
    <location>
        <begin position="1110"/>
        <end position="1121"/>
    </location>
</feature>
<feature type="compositionally biased region" description="Low complexity" evidence="1">
    <location>
        <begin position="1481"/>
        <end position="1498"/>
    </location>
</feature>
<feature type="region of interest" description="Disordered" evidence="1">
    <location>
        <begin position="168"/>
        <end position="202"/>
    </location>
</feature>
<reference evidence="2 3" key="1">
    <citation type="submission" date="2024-02" db="EMBL/GenBank/DDBJ databases">
        <title>FIRST GENOME SEQUENCES OF Leishmania (Viannia) shawi, Leishmania (Viannia) lindenbergi AND Leishmania (Viannia) utingensis.</title>
        <authorList>
            <person name="Resadore F."/>
            <person name="Custodio M.G.F."/>
            <person name="Boite M.C."/>
            <person name="Cupolillo E."/>
            <person name="Ferreira G.E.M."/>
        </authorList>
    </citation>
    <scope>NUCLEOTIDE SEQUENCE [LARGE SCALE GENOMIC DNA]</scope>
    <source>
        <strain evidence="2 3">MDAS/BR/1979/M5533</strain>
    </source>
</reference>
<proteinExistence type="predicted"/>